<feature type="transmembrane region" description="Helical" evidence="8">
    <location>
        <begin position="117"/>
        <end position="136"/>
    </location>
</feature>
<dbReference type="InterPro" id="IPR005744">
    <property type="entry name" value="Hy-lIII"/>
</dbReference>
<feature type="transmembrane region" description="Helical" evidence="8">
    <location>
        <begin position="141"/>
        <end position="160"/>
    </location>
</feature>
<dbReference type="PANTHER" id="PTHR20855:SF3">
    <property type="entry name" value="LD03007P"/>
    <property type="match status" value="1"/>
</dbReference>
<dbReference type="Pfam" id="PF03006">
    <property type="entry name" value="HlyIII"/>
    <property type="match status" value="1"/>
</dbReference>
<evidence type="ECO:0000256" key="1">
    <source>
        <dbReference type="ARBA" id="ARBA00004651"/>
    </source>
</evidence>
<feature type="binding site" evidence="7">
    <location>
        <position position="202"/>
    </location>
    <ligand>
        <name>Zn(2+)</name>
        <dbReference type="ChEBI" id="CHEBI:29105"/>
    </ligand>
</feature>
<feature type="binding site" evidence="7">
    <location>
        <position position="76"/>
    </location>
    <ligand>
        <name>Zn(2+)</name>
        <dbReference type="ChEBI" id="CHEBI:29105"/>
    </ligand>
</feature>
<comment type="similarity">
    <text evidence="2">Belongs to the UPF0073 (Hly-III) family.</text>
</comment>
<dbReference type="PANTHER" id="PTHR20855">
    <property type="entry name" value="ADIPOR/PROGESTIN RECEPTOR-RELATED"/>
    <property type="match status" value="1"/>
</dbReference>
<feature type="transmembrane region" description="Helical" evidence="8">
    <location>
        <begin position="172"/>
        <end position="191"/>
    </location>
</feature>
<dbReference type="EMBL" id="APCD01000004">
    <property type="protein sequence ID" value="EMT46503.1"/>
    <property type="molecule type" value="Genomic_DNA"/>
</dbReference>
<reference evidence="9 10" key="2">
    <citation type="journal article" date="2015" name="Genome Announc.">
        <title>Genome Sequence of Anoxybacillus flavithermus Strain AK1, a Thermophile Isolated from a Hot Spring in Saudi Arabia.</title>
        <authorList>
            <person name="Khalil A."/>
            <person name="Sivakumar N."/>
            <person name="Qarawi S."/>
        </authorList>
    </citation>
    <scope>NUCLEOTIDE SEQUENCE [LARGE SCALE GENOMIC DNA]</scope>
    <source>
        <strain evidence="9 10">AK1</strain>
    </source>
</reference>
<keyword evidence="7" id="KW-0862">Zinc</keyword>
<reference evidence="9 10" key="1">
    <citation type="submission" date="2013-03" db="EMBL/GenBank/DDBJ databases">
        <title>Assembly of a new bacterial strain Anoxybacillus flavithermus AK1.</title>
        <authorList>
            <person name="Rajan I."/>
            <person name="PoliReddy D."/>
            <person name="Sugumar T."/>
            <person name="Rathinam K."/>
            <person name="Alqarawi S."/>
            <person name="Khalil A.B."/>
            <person name="Sivakumar N."/>
        </authorList>
    </citation>
    <scope>NUCLEOTIDE SEQUENCE [LARGE SCALE GENOMIC DNA]</scope>
    <source>
        <strain evidence="9 10">AK1</strain>
    </source>
</reference>
<dbReference type="InterPro" id="IPR004254">
    <property type="entry name" value="AdipoR/HlyIII-related"/>
</dbReference>
<dbReference type="NCBIfam" id="TIGR01065">
    <property type="entry name" value="hlyIII"/>
    <property type="match status" value="1"/>
</dbReference>
<dbReference type="PATRIC" id="fig|1297581.3.peg.932"/>
<dbReference type="GO" id="GO:0005886">
    <property type="term" value="C:plasma membrane"/>
    <property type="evidence" value="ECO:0007669"/>
    <property type="project" value="UniProtKB-SubCell"/>
</dbReference>
<dbReference type="Proteomes" id="UP000012085">
    <property type="component" value="Unassembled WGS sequence"/>
</dbReference>
<evidence type="ECO:0000256" key="4">
    <source>
        <dbReference type="ARBA" id="ARBA00022692"/>
    </source>
</evidence>
<evidence type="ECO:0000256" key="5">
    <source>
        <dbReference type="ARBA" id="ARBA00022989"/>
    </source>
</evidence>
<evidence type="ECO:0000256" key="7">
    <source>
        <dbReference type="PIRSR" id="PIRSR604254-1"/>
    </source>
</evidence>
<evidence type="ECO:0000256" key="2">
    <source>
        <dbReference type="ARBA" id="ARBA00008488"/>
    </source>
</evidence>
<dbReference type="GO" id="GO:0046872">
    <property type="term" value="F:metal ion binding"/>
    <property type="evidence" value="ECO:0007669"/>
    <property type="project" value="UniProtKB-KW"/>
</dbReference>
<feature type="transmembrane region" description="Helical" evidence="8">
    <location>
        <begin position="200"/>
        <end position="219"/>
    </location>
</feature>
<feature type="transmembrane region" description="Helical" evidence="8">
    <location>
        <begin position="52"/>
        <end position="72"/>
    </location>
</feature>
<comment type="subcellular location">
    <subcellularLocation>
        <location evidence="1">Cell membrane</location>
        <topology evidence="1">Multi-pass membrane protein</topology>
    </subcellularLocation>
</comment>
<evidence type="ECO:0000313" key="9">
    <source>
        <dbReference type="EMBL" id="EMT46503.1"/>
    </source>
</evidence>
<protein>
    <submittedName>
        <fullName evidence="9">Membrane protein, hemolysin III</fullName>
    </submittedName>
</protein>
<gene>
    <name evidence="9" type="ORF">H919_04559</name>
</gene>
<evidence type="ECO:0000256" key="8">
    <source>
        <dbReference type="SAM" id="Phobius"/>
    </source>
</evidence>
<evidence type="ECO:0000256" key="3">
    <source>
        <dbReference type="ARBA" id="ARBA00022475"/>
    </source>
</evidence>
<dbReference type="AlphaFoldDB" id="M8CYE5"/>
<keyword evidence="7" id="KW-0479">Metal-binding</keyword>
<proteinExistence type="inferred from homology"/>
<feature type="transmembrane region" description="Helical" evidence="8">
    <location>
        <begin position="21"/>
        <end position="46"/>
    </location>
</feature>
<feature type="binding site" evidence="7">
    <location>
        <position position="198"/>
    </location>
    <ligand>
        <name>Zn(2+)</name>
        <dbReference type="ChEBI" id="CHEBI:29105"/>
    </ligand>
</feature>
<comment type="caution">
    <text evidence="9">The sequence shown here is derived from an EMBL/GenBank/DDBJ whole genome shotgun (WGS) entry which is preliminary data.</text>
</comment>
<keyword evidence="3" id="KW-1003">Cell membrane</keyword>
<keyword evidence="4 8" id="KW-0812">Transmembrane</keyword>
<keyword evidence="5 8" id="KW-1133">Transmembrane helix</keyword>
<name>M8CYE5_9BACL</name>
<accession>M8CYE5</accession>
<evidence type="ECO:0000256" key="6">
    <source>
        <dbReference type="ARBA" id="ARBA00023136"/>
    </source>
</evidence>
<organism evidence="9 10">
    <name type="scientific">Anoxybacillus flavithermus AK1</name>
    <dbReference type="NCBI Taxonomy" id="1297581"/>
    <lineage>
        <taxon>Bacteria</taxon>
        <taxon>Bacillati</taxon>
        <taxon>Bacillota</taxon>
        <taxon>Bacilli</taxon>
        <taxon>Bacillales</taxon>
        <taxon>Anoxybacillaceae</taxon>
        <taxon>Anoxybacillus</taxon>
    </lineage>
</organism>
<evidence type="ECO:0000313" key="10">
    <source>
        <dbReference type="Proteomes" id="UP000012085"/>
    </source>
</evidence>
<dbReference type="GO" id="GO:0140911">
    <property type="term" value="F:pore-forming activity"/>
    <property type="evidence" value="ECO:0007669"/>
    <property type="project" value="InterPro"/>
</dbReference>
<sequence>MSLAKGMRPLAFTHTFTKEEEIVHAITHGVGAIFSIAALVVLTVVASLHGNAWHVVSVTLFGSTMLLLYLSSTIVHALPEGRWKRLFEIFDHSAIYFFIAGTYTPFLFLAVKGTIGWTLFGIVWGLALVGTVFKCFFVNRFLYTSTIIYVVMGWLIVFAWKPLISGLSPEGIVYLVIGGILYTIGAIFYVWRAFKFHHAVWHLFVLGGSVAHFLAVFVLI</sequence>
<keyword evidence="6 8" id="KW-0472">Membrane</keyword>